<evidence type="ECO:0000313" key="4">
    <source>
        <dbReference type="Proteomes" id="UP001595859"/>
    </source>
</evidence>
<dbReference type="EMBL" id="JBHSIS010000010">
    <property type="protein sequence ID" value="MFC4856262.1"/>
    <property type="molecule type" value="Genomic_DNA"/>
</dbReference>
<evidence type="ECO:0000313" key="3">
    <source>
        <dbReference type="EMBL" id="MFC4856262.1"/>
    </source>
</evidence>
<dbReference type="Proteomes" id="UP001595859">
    <property type="component" value="Unassembled WGS sequence"/>
</dbReference>
<sequence length="518" mass="56321">MLWFTEDDLRAAAGDGSFRRGREYVDAVGELQPTALGVRAAVRGKDVYEVWLGREHDALAGECGCPFGIEGNFCKHCVAVGLVLLADGAPGPDADLGAYLRSLDQRELVELVLAQAQRDPGLYRQLALRAGSTGAPQVAVLRRQLDTALRVRGFSDGDYATRAKDVIDTVRALVDAGHAAEARPLARHAVELLVEAMGAVDDPADAVAGVCRRAVKLYARACAVARPNPAKLAGWLFQLRRDWPTWPTIDIGDFAEPLGEAGMAAYRALVDEAWHALDDDEDHTVLRAMREQLARTSGDVDTMVDVLADGLPSVRAYREIVSVLRHAGRLGEAIRWAERGVAETRDLSLTELLVESYLDGQRGDDAVELRKAELRSARTRVCYGRLRETAVAAKVWSGLRPWALDVLPPDELVGALLDDGDVEEAWLAAVKHDCAGVEVVRLRAETHPAEVLAAYRALVTECLSRGGRECYREAGVLLKELAACAQRCGESVSGFVASLRTAHVRRPALLDELRRAGF</sequence>
<keyword evidence="1" id="KW-0479">Metal-binding</keyword>
<dbReference type="PROSITE" id="PS50966">
    <property type="entry name" value="ZF_SWIM"/>
    <property type="match status" value="1"/>
</dbReference>
<evidence type="ECO:0000256" key="1">
    <source>
        <dbReference type="PROSITE-ProRule" id="PRU00325"/>
    </source>
</evidence>
<keyword evidence="1" id="KW-0862">Zinc</keyword>
<accession>A0ABV9S6X1</accession>
<protein>
    <submittedName>
        <fullName evidence="3">SWIM zinc finger domain-containing protein</fullName>
    </submittedName>
</protein>
<dbReference type="InterPro" id="IPR007527">
    <property type="entry name" value="Znf_SWIM"/>
</dbReference>
<reference evidence="4" key="1">
    <citation type="journal article" date="2019" name="Int. J. Syst. Evol. Microbiol.">
        <title>The Global Catalogue of Microorganisms (GCM) 10K type strain sequencing project: providing services to taxonomists for standard genome sequencing and annotation.</title>
        <authorList>
            <consortium name="The Broad Institute Genomics Platform"/>
            <consortium name="The Broad Institute Genome Sequencing Center for Infectious Disease"/>
            <person name="Wu L."/>
            <person name="Ma J."/>
        </authorList>
    </citation>
    <scope>NUCLEOTIDE SEQUENCE [LARGE SCALE GENOMIC DNA]</scope>
    <source>
        <strain evidence="4">ZS-22-S1</strain>
    </source>
</reference>
<proteinExistence type="predicted"/>
<name>A0ABV9S6X1_9PSEU</name>
<feature type="domain" description="SWIM-type" evidence="2">
    <location>
        <begin position="48"/>
        <end position="85"/>
    </location>
</feature>
<dbReference type="RefSeq" id="WP_378058243.1">
    <property type="nucleotide sequence ID" value="NZ_JBHSIS010000010.1"/>
</dbReference>
<keyword evidence="4" id="KW-1185">Reference proteome</keyword>
<keyword evidence="1" id="KW-0863">Zinc-finger</keyword>
<comment type="caution">
    <text evidence="3">The sequence shown here is derived from an EMBL/GenBank/DDBJ whole genome shotgun (WGS) entry which is preliminary data.</text>
</comment>
<organism evidence="3 4">
    <name type="scientific">Actinophytocola glycyrrhizae</name>
    <dbReference type="NCBI Taxonomy" id="2044873"/>
    <lineage>
        <taxon>Bacteria</taxon>
        <taxon>Bacillati</taxon>
        <taxon>Actinomycetota</taxon>
        <taxon>Actinomycetes</taxon>
        <taxon>Pseudonocardiales</taxon>
        <taxon>Pseudonocardiaceae</taxon>
    </lineage>
</organism>
<evidence type="ECO:0000259" key="2">
    <source>
        <dbReference type="PROSITE" id="PS50966"/>
    </source>
</evidence>
<gene>
    <name evidence="3" type="ORF">ACFPCV_22390</name>
</gene>